<organism evidence="5 6">
    <name type="scientific">Mordavella massiliensis</name>
    <dbReference type="NCBI Taxonomy" id="1871024"/>
    <lineage>
        <taxon>Bacteria</taxon>
        <taxon>Bacillati</taxon>
        <taxon>Bacillota</taxon>
        <taxon>Clostridia</taxon>
        <taxon>Eubacteriales</taxon>
        <taxon>Clostridiaceae</taxon>
        <taxon>Mordavella</taxon>
    </lineage>
</organism>
<dbReference type="InterPro" id="IPR013123">
    <property type="entry name" value="SpoU_subst-bd"/>
</dbReference>
<dbReference type="Pfam" id="PF00588">
    <property type="entry name" value="SpoU_methylase"/>
    <property type="match status" value="1"/>
</dbReference>
<dbReference type="InterPro" id="IPR001537">
    <property type="entry name" value="SpoU_MeTrfase"/>
</dbReference>
<dbReference type="Proteomes" id="UP000713880">
    <property type="component" value="Unassembled WGS sequence"/>
</dbReference>
<gene>
    <name evidence="5" type="ORF">H6A13_09730</name>
</gene>
<evidence type="ECO:0000256" key="3">
    <source>
        <dbReference type="ARBA" id="ARBA00022679"/>
    </source>
</evidence>
<dbReference type="GO" id="GO:0008173">
    <property type="term" value="F:RNA methyltransferase activity"/>
    <property type="evidence" value="ECO:0007669"/>
    <property type="project" value="InterPro"/>
</dbReference>
<dbReference type="PANTHER" id="PTHR43191:SF2">
    <property type="entry name" value="RRNA METHYLTRANSFERASE 3, MITOCHONDRIAL"/>
    <property type="match status" value="1"/>
</dbReference>
<dbReference type="InterPro" id="IPR029028">
    <property type="entry name" value="Alpha/beta_knot_MTases"/>
</dbReference>
<dbReference type="SUPFAM" id="SSF75217">
    <property type="entry name" value="alpha/beta knot"/>
    <property type="match status" value="1"/>
</dbReference>
<dbReference type="GO" id="GO:0006396">
    <property type="term" value="P:RNA processing"/>
    <property type="evidence" value="ECO:0007669"/>
    <property type="project" value="InterPro"/>
</dbReference>
<dbReference type="SMART" id="SM00967">
    <property type="entry name" value="SpoU_sub_bind"/>
    <property type="match status" value="1"/>
</dbReference>
<dbReference type="InterPro" id="IPR029064">
    <property type="entry name" value="Ribosomal_eL30-like_sf"/>
</dbReference>
<reference evidence="5" key="1">
    <citation type="submission" date="2020-08" db="EMBL/GenBank/DDBJ databases">
        <authorList>
            <person name="Cejkova D."/>
            <person name="Kubasova T."/>
            <person name="Jahodarova E."/>
            <person name="Rychlik I."/>
        </authorList>
    </citation>
    <scope>NUCLEOTIDE SEQUENCE</scope>
    <source>
        <strain evidence="5">An420c</strain>
    </source>
</reference>
<dbReference type="PANTHER" id="PTHR43191">
    <property type="entry name" value="RRNA METHYLTRANSFERASE 3"/>
    <property type="match status" value="1"/>
</dbReference>
<accession>A0A938X3L6</accession>
<dbReference type="RefSeq" id="WP_204909387.1">
    <property type="nucleotide sequence ID" value="NZ_JACJLV010000032.1"/>
</dbReference>
<dbReference type="Gene3D" id="3.30.1330.30">
    <property type="match status" value="1"/>
</dbReference>
<dbReference type="SUPFAM" id="SSF55315">
    <property type="entry name" value="L30e-like"/>
    <property type="match status" value="1"/>
</dbReference>
<dbReference type="InterPro" id="IPR053888">
    <property type="entry name" value="MRM3-like_sub_bind"/>
</dbReference>
<dbReference type="GO" id="GO:0032259">
    <property type="term" value="P:methylation"/>
    <property type="evidence" value="ECO:0007669"/>
    <property type="project" value="UniProtKB-KW"/>
</dbReference>
<keyword evidence="6" id="KW-1185">Reference proteome</keyword>
<comment type="similarity">
    <text evidence="1">Belongs to the class IV-like SAM-binding methyltransferase superfamily. RNA methyltransferase TrmH family.</text>
</comment>
<evidence type="ECO:0000256" key="1">
    <source>
        <dbReference type="ARBA" id="ARBA00007228"/>
    </source>
</evidence>
<keyword evidence="2 5" id="KW-0489">Methyltransferase</keyword>
<name>A0A938X3L6_9CLOT</name>
<dbReference type="CDD" id="cd18095">
    <property type="entry name" value="SpoU-like_rRNA-MTase"/>
    <property type="match status" value="1"/>
</dbReference>
<evidence type="ECO:0000256" key="2">
    <source>
        <dbReference type="ARBA" id="ARBA00022603"/>
    </source>
</evidence>
<keyword evidence="3" id="KW-0808">Transferase</keyword>
<dbReference type="GO" id="GO:0003723">
    <property type="term" value="F:RNA binding"/>
    <property type="evidence" value="ECO:0007669"/>
    <property type="project" value="InterPro"/>
</dbReference>
<feature type="domain" description="RNA 2-O ribose methyltransferase substrate binding" evidence="4">
    <location>
        <begin position="30"/>
        <end position="103"/>
    </location>
</feature>
<evidence type="ECO:0000313" key="6">
    <source>
        <dbReference type="Proteomes" id="UP000713880"/>
    </source>
</evidence>
<dbReference type="InterPro" id="IPR051259">
    <property type="entry name" value="rRNA_Methyltransferase"/>
</dbReference>
<dbReference type="AlphaFoldDB" id="A0A938X3L6"/>
<dbReference type="Pfam" id="PF22435">
    <property type="entry name" value="MRM3-like_sub_bind"/>
    <property type="match status" value="1"/>
</dbReference>
<proteinExistence type="inferred from homology"/>
<dbReference type="GO" id="GO:0005737">
    <property type="term" value="C:cytoplasm"/>
    <property type="evidence" value="ECO:0007669"/>
    <property type="project" value="UniProtKB-ARBA"/>
</dbReference>
<dbReference type="EMBL" id="JACJLV010000032">
    <property type="protein sequence ID" value="MBM6827368.1"/>
    <property type="molecule type" value="Genomic_DNA"/>
</dbReference>
<evidence type="ECO:0000313" key="5">
    <source>
        <dbReference type="EMBL" id="MBM6827368.1"/>
    </source>
</evidence>
<protein>
    <submittedName>
        <fullName evidence="5">RNA methyltransferase</fullName>
    </submittedName>
</protein>
<sequence>MITSTANAKIKRIIQMQKKRKARDEEGLFQVEGIRMFREIPPRDLQEIYVSRSFWEKEESLVREMADRACIRPELVSDSVFEHLSATRTPQGILCLVRQKHYRPEDLTGEGTPFVMVLDRLQDPGNVGTILRTAEGAGVTGVMLDAECADIYNPKTIRSTMGSIFRMPFCYVEDLEEGIRKLKERGVCVYAAHLEGKQSYDEADYRGPCAFLIGNEGNGLRPQIARMADAYIRIPMAGQVESLNAAIAATVLMFETGRQRRQGEKAVCSRPV</sequence>
<reference evidence="5" key="2">
    <citation type="journal article" date="2021" name="Sci. Rep.">
        <title>The distribution of antibiotic resistance genes in chicken gut microbiota commensals.</title>
        <authorList>
            <person name="Juricova H."/>
            <person name="Matiasovicova J."/>
            <person name="Kubasova T."/>
            <person name="Cejkova D."/>
            <person name="Rychlik I."/>
        </authorList>
    </citation>
    <scope>NUCLEOTIDE SEQUENCE</scope>
    <source>
        <strain evidence="5">An420c</strain>
    </source>
</reference>
<evidence type="ECO:0000259" key="4">
    <source>
        <dbReference type="SMART" id="SM00967"/>
    </source>
</evidence>
<comment type="caution">
    <text evidence="5">The sequence shown here is derived from an EMBL/GenBank/DDBJ whole genome shotgun (WGS) entry which is preliminary data.</text>
</comment>
<dbReference type="Gene3D" id="3.40.1280.10">
    <property type="match status" value="1"/>
</dbReference>
<dbReference type="InterPro" id="IPR029026">
    <property type="entry name" value="tRNA_m1G_MTases_N"/>
</dbReference>